<dbReference type="Proteomes" id="UP000887578">
    <property type="component" value="Unplaced"/>
</dbReference>
<evidence type="ECO:0000313" key="3">
    <source>
        <dbReference type="WBParaSite" id="PDA_v2.g21218.t1"/>
    </source>
</evidence>
<evidence type="ECO:0000256" key="1">
    <source>
        <dbReference type="SAM" id="MobiDB-lite"/>
    </source>
</evidence>
<feature type="region of interest" description="Disordered" evidence="1">
    <location>
        <begin position="151"/>
        <end position="177"/>
    </location>
</feature>
<protein>
    <submittedName>
        <fullName evidence="3">Uncharacterized protein</fullName>
    </submittedName>
</protein>
<accession>A0A914Q269</accession>
<feature type="compositionally biased region" description="Basic and acidic residues" evidence="1">
    <location>
        <begin position="151"/>
        <end position="165"/>
    </location>
</feature>
<dbReference type="AlphaFoldDB" id="A0A914Q269"/>
<evidence type="ECO:0000313" key="2">
    <source>
        <dbReference type="Proteomes" id="UP000887578"/>
    </source>
</evidence>
<dbReference type="WBParaSite" id="PDA_v2.g21218.t1">
    <property type="protein sequence ID" value="PDA_v2.g21218.t1"/>
    <property type="gene ID" value="PDA_v2.g21218"/>
</dbReference>
<reference evidence="3" key="1">
    <citation type="submission" date="2022-11" db="UniProtKB">
        <authorList>
            <consortium name="WormBaseParasite"/>
        </authorList>
    </citation>
    <scope>IDENTIFICATION</scope>
</reference>
<organism evidence="2 3">
    <name type="scientific">Panagrolaimus davidi</name>
    <dbReference type="NCBI Taxonomy" id="227884"/>
    <lineage>
        <taxon>Eukaryota</taxon>
        <taxon>Metazoa</taxon>
        <taxon>Ecdysozoa</taxon>
        <taxon>Nematoda</taxon>
        <taxon>Chromadorea</taxon>
        <taxon>Rhabditida</taxon>
        <taxon>Tylenchina</taxon>
        <taxon>Panagrolaimomorpha</taxon>
        <taxon>Panagrolaimoidea</taxon>
        <taxon>Panagrolaimidae</taxon>
        <taxon>Panagrolaimus</taxon>
    </lineage>
</organism>
<sequence length="177" mass="21212">MFNAIETILPREWAANLKVQEFRNIVYHFYGANSNSYWKIINRCKNAATHFQNKIYKESLNVDGVGFMKDETFFYYKFDANLKKMIPYKNSYCLTKLEYRSVPERFFTVPKSLDAEKNDIVAVSRRINRRCSIYQLDVATLEETLLHDTPEVDKNKERKEQQERRKQLKRTYGDSFF</sequence>
<keyword evidence="2" id="KW-1185">Reference proteome</keyword>
<name>A0A914Q269_9BILA</name>
<proteinExistence type="predicted"/>